<protein>
    <submittedName>
        <fullName evidence="2">Uncharacterized protein</fullName>
    </submittedName>
</protein>
<sequence length="386" mass="44510">MSNKKPKQPLLEKIGVNYFNRLSIKLETDREIHLKDIPSDRVLQVVSNNITLNTVIIAFLVGALTTVPAVVFEMYFREVFSTFNYYALLSAITLVLLIVEVGVLYWIGMRSTYTLAHLTGCNENDENHKSTLPPEYDINKMMVRSALELDDPTIEHLGINPHKNISKKWLVFSALLYKAKILLTSVVIKFLFTRIAARYGVRVSFVWIAIPVTAVWDAVVMYKVVKDARLRLFGYHLSKYLIEEIFTDKWMDTYSSHTREGAVRAVSTILSLSGSYHPNNIILLIRLSQNFVIEEHKDYDDLTKLLEHLEMASDEEKYLLKILAGITASFDGKVNKAEKNALIKIFNEEDEVYMKFTEELRDLLLNNRLHQSAKFCREALKFNKIF</sequence>
<gene>
    <name evidence="2" type="ORF">HELGO_WM40348</name>
</gene>
<feature type="transmembrane region" description="Helical" evidence="1">
    <location>
        <begin position="83"/>
        <end position="107"/>
    </location>
</feature>
<feature type="transmembrane region" description="Helical" evidence="1">
    <location>
        <begin position="50"/>
        <end position="71"/>
    </location>
</feature>
<feature type="transmembrane region" description="Helical" evidence="1">
    <location>
        <begin position="169"/>
        <end position="192"/>
    </location>
</feature>
<name>A0A6S6T9W4_9BACT</name>
<organism evidence="2">
    <name type="scientific">uncultured Sulfurovum sp</name>
    <dbReference type="NCBI Taxonomy" id="269237"/>
    <lineage>
        <taxon>Bacteria</taxon>
        <taxon>Pseudomonadati</taxon>
        <taxon>Campylobacterota</taxon>
        <taxon>Epsilonproteobacteria</taxon>
        <taxon>Campylobacterales</taxon>
        <taxon>Sulfurovaceae</taxon>
        <taxon>Sulfurovum</taxon>
        <taxon>environmental samples</taxon>
    </lineage>
</organism>
<accession>A0A6S6T9W4</accession>
<dbReference type="NCBIfam" id="NF047767">
    <property type="entry name" value="LBF_2804_fam"/>
    <property type="match status" value="1"/>
</dbReference>
<keyword evidence="1" id="KW-1133">Transmembrane helix</keyword>
<proteinExistence type="predicted"/>
<reference evidence="2" key="1">
    <citation type="submission" date="2020-01" db="EMBL/GenBank/DDBJ databases">
        <authorList>
            <person name="Meier V. D."/>
            <person name="Meier V D."/>
        </authorList>
    </citation>
    <scope>NUCLEOTIDE SEQUENCE</scope>
    <source>
        <strain evidence="2">HLG_WM_MAG_02</strain>
    </source>
</reference>
<evidence type="ECO:0000256" key="1">
    <source>
        <dbReference type="SAM" id="Phobius"/>
    </source>
</evidence>
<dbReference type="EMBL" id="CACVAZ010000080">
    <property type="protein sequence ID" value="CAA6813348.1"/>
    <property type="molecule type" value="Genomic_DNA"/>
</dbReference>
<keyword evidence="1" id="KW-0812">Transmembrane</keyword>
<keyword evidence="1" id="KW-0472">Membrane</keyword>
<dbReference type="AlphaFoldDB" id="A0A6S6T9W4"/>
<evidence type="ECO:0000313" key="2">
    <source>
        <dbReference type="EMBL" id="CAA6813348.1"/>
    </source>
</evidence>
<feature type="transmembrane region" description="Helical" evidence="1">
    <location>
        <begin position="204"/>
        <end position="225"/>
    </location>
</feature>